<evidence type="ECO:0000313" key="2">
    <source>
        <dbReference type="Proteomes" id="UP000039437"/>
    </source>
</evidence>
<dbReference type="AlphaFoldDB" id="A0A0U1MXG2"/>
<dbReference type="PATRIC" id="fig|1280.7175.peg.342"/>
<gene>
    <name evidence="1" type="ORF">BN1321_80093</name>
</gene>
<evidence type="ECO:0000313" key="1">
    <source>
        <dbReference type="EMBL" id="CRI23400.1"/>
    </source>
</evidence>
<protein>
    <submittedName>
        <fullName evidence="1">Uncharacterized protein</fullName>
    </submittedName>
</protein>
<dbReference type="Proteomes" id="UP000039437">
    <property type="component" value="Unassembled WGS sequence"/>
</dbReference>
<sequence length="39" mass="4694">MELKEVNFKVVECKNILINHKREIIFANFDINIIKEFSI</sequence>
<proteinExistence type="predicted"/>
<name>A0A0U1MXG2_STAAU</name>
<accession>A0A0U1MXG2</accession>
<dbReference type="EMBL" id="CVOQ01000067">
    <property type="protein sequence ID" value="CRI23400.1"/>
    <property type="molecule type" value="Genomic_DNA"/>
</dbReference>
<organism evidence="1 2">
    <name type="scientific">Staphylococcus aureus</name>
    <dbReference type="NCBI Taxonomy" id="1280"/>
    <lineage>
        <taxon>Bacteria</taxon>
        <taxon>Bacillati</taxon>
        <taxon>Bacillota</taxon>
        <taxon>Bacilli</taxon>
        <taxon>Bacillales</taxon>
        <taxon>Staphylococcaceae</taxon>
        <taxon>Staphylococcus</taxon>
    </lineage>
</organism>
<reference evidence="1 2" key="1">
    <citation type="submission" date="2015-04" db="EMBL/GenBank/DDBJ databases">
        <authorList>
            <person name="Syromyatnikov M.Y."/>
            <person name="Popov V.N."/>
        </authorList>
    </citation>
    <scope>NUCLEOTIDE SEQUENCE [LARGE SCALE GENOMIC DNA]</scope>
    <source>
        <strain evidence="1 2">AH1</strain>
    </source>
</reference>